<name>A0A0E9TCS1_ANGAN</name>
<dbReference type="AlphaFoldDB" id="A0A0E9TCS1"/>
<evidence type="ECO:0000313" key="1">
    <source>
        <dbReference type="EMBL" id="JAH51386.1"/>
    </source>
</evidence>
<accession>A0A0E9TCS1</accession>
<proteinExistence type="predicted"/>
<sequence>MVKSSNEVTYYIQKVRLWVVFLCVGELAALFI</sequence>
<protein>
    <submittedName>
        <fullName evidence="1">Uncharacterized protein</fullName>
    </submittedName>
</protein>
<dbReference type="EMBL" id="GBXM01057191">
    <property type="protein sequence ID" value="JAH51386.1"/>
    <property type="molecule type" value="Transcribed_RNA"/>
</dbReference>
<organism evidence="1">
    <name type="scientific">Anguilla anguilla</name>
    <name type="common">European freshwater eel</name>
    <name type="synonym">Muraena anguilla</name>
    <dbReference type="NCBI Taxonomy" id="7936"/>
    <lineage>
        <taxon>Eukaryota</taxon>
        <taxon>Metazoa</taxon>
        <taxon>Chordata</taxon>
        <taxon>Craniata</taxon>
        <taxon>Vertebrata</taxon>
        <taxon>Euteleostomi</taxon>
        <taxon>Actinopterygii</taxon>
        <taxon>Neopterygii</taxon>
        <taxon>Teleostei</taxon>
        <taxon>Anguilliformes</taxon>
        <taxon>Anguillidae</taxon>
        <taxon>Anguilla</taxon>
    </lineage>
</organism>
<reference evidence="1" key="1">
    <citation type="submission" date="2014-11" db="EMBL/GenBank/DDBJ databases">
        <authorList>
            <person name="Amaro Gonzalez C."/>
        </authorList>
    </citation>
    <scope>NUCLEOTIDE SEQUENCE</scope>
</reference>
<reference evidence="1" key="2">
    <citation type="journal article" date="2015" name="Fish Shellfish Immunol.">
        <title>Early steps in the European eel (Anguilla anguilla)-Vibrio vulnificus interaction in the gills: Role of the RtxA13 toxin.</title>
        <authorList>
            <person name="Callol A."/>
            <person name="Pajuelo D."/>
            <person name="Ebbesson L."/>
            <person name="Teles M."/>
            <person name="MacKenzie S."/>
            <person name="Amaro C."/>
        </authorList>
    </citation>
    <scope>NUCLEOTIDE SEQUENCE</scope>
</reference>